<keyword evidence="2" id="KW-0812">Transmembrane</keyword>
<organism evidence="3 4">
    <name type="scientific">Drosophila pseudoobscura pseudoobscura</name>
    <name type="common">Fruit fly</name>
    <dbReference type="NCBI Taxonomy" id="46245"/>
    <lineage>
        <taxon>Eukaryota</taxon>
        <taxon>Metazoa</taxon>
        <taxon>Ecdysozoa</taxon>
        <taxon>Arthropoda</taxon>
        <taxon>Hexapoda</taxon>
        <taxon>Insecta</taxon>
        <taxon>Pterygota</taxon>
        <taxon>Neoptera</taxon>
        <taxon>Endopterygota</taxon>
        <taxon>Diptera</taxon>
        <taxon>Brachycera</taxon>
        <taxon>Muscomorpha</taxon>
        <taxon>Ephydroidea</taxon>
        <taxon>Drosophilidae</taxon>
        <taxon>Drosophila</taxon>
        <taxon>Sophophora</taxon>
    </lineage>
</organism>
<dbReference type="RefSeq" id="XP_003736731.3">
    <property type="nucleotide sequence ID" value="XM_003736683.3"/>
</dbReference>
<keyword evidence="3" id="KW-1185">Reference proteome</keyword>
<dbReference type="ExpressionAtlas" id="A0A6I8V674">
    <property type="expression patterns" value="baseline"/>
</dbReference>
<keyword evidence="2" id="KW-1133">Transmembrane helix</keyword>
<evidence type="ECO:0000256" key="1">
    <source>
        <dbReference type="SAM" id="MobiDB-lite"/>
    </source>
</evidence>
<dbReference type="AlphaFoldDB" id="A0A6I8V674"/>
<reference evidence="3" key="1">
    <citation type="submission" date="2024-06" db="UniProtKB">
        <authorList>
            <consortium name="RefSeq"/>
        </authorList>
    </citation>
    <scope>NUCLEOTIDE SEQUENCE [LARGE SCALE GENOMIC DNA]</scope>
    <source>
        <strain evidence="3">MV2-25</strain>
    </source>
</reference>
<sequence length="146" mass="16750">MAHRIWTVTIKRHPLLSVPTIKILNVQVNRTLMERKNLQPFFTKPSVVFSKEALAHHWGAVPIVVITLVGFTLEVLSWIRIAVTRDDVWWTKHSGNCMFVETRKGYPAPNRKFLTFNQKYETPPGLIEALQGNTDGPSNDEKNTKK</sequence>
<gene>
    <name evidence="4" type="primary">ymp</name>
</gene>
<feature type="transmembrane region" description="Helical" evidence="2">
    <location>
        <begin position="55"/>
        <end position="76"/>
    </location>
</feature>
<dbReference type="Proteomes" id="UP000001819">
    <property type="component" value="Chromosome 2"/>
</dbReference>
<evidence type="ECO:0000313" key="3">
    <source>
        <dbReference type="Proteomes" id="UP000001819"/>
    </source>
</evidence>
<proteinExistence type="predicted"/>
<accession>A0A6I8V674</accession>
<feature type="region of interest" description="Disordered" evidence="1">
    <location>
        <begin position="127"/>
        <end position="146"/>
    </location>
</feature>
<protein>
    <submittedName>
        <fullName evidence="4">Uncharacterized protein ymp isoform X2</fullName>
    </submittedName>
</protein>
<dbReference type="KEGG" id="dpo:4802419"/>
<evidence type="ECO:0000256" key="2">
    <source>
        <dbReference type="SAM" id="Phobius"/>
    </source>
</evidence>
<name>A0A6I8V674_DROPS</name>
<evidence type="ECO:0000313" key="4">
    <source>
        <dbReference type="RefSeq" id="XP_003736731.3"/>
    </source>
</evidence>
<keyword evidence="2" id="KW-0472">Membrane</keyword>
<reference evidence="4" key="2">
    <citation type="submission" date="2025-08" db="UniProtKB">
        <authorList>
            <consortium name="RefSeq"/>
        </authorList>
    </citation>
    <scope>IDENTIFICATION</scope>
    <source>
        <strain evidence="4">MV-25-SWS-2005</strain>
        <tissue evidence="4">Whole body</tissue>
    </source>
</reference>